<dbReference type="CDD" id="cd16326">
    <property type="entry name" value="LolB"/>
    <property type="match status" value="1"/>
</dbReference>
<evidence type="ECO:0000256" key="11">
    <source>
        <dbReference type="ARBA" id="ARBA00023237"/>
    </source>
</evidence>
<comment type="function">
    <text evidence="13">Plays a critical role in the incorporation of lipoproteins in the outer membrane after they are released by the LolA protein.</text>
</comment>
<dbReference type="InterPro" id="IPR029046">
    <property type="entry name" value="LolA/LolB/LppX"/>
</dbReference>
<keyword evidence="12 13" id="KW-0449">Lipoprotein</keyword>
<keyword evidence="9 13" id="KW-0564">Palmitate</keyword>
<sequence>MFLRFLPLLGLLLLAGCTTTSPQRQQVDWQQERARLERLDHWQLSGKMAIISAQQRGSARLNWQQDGEDYRLNLTSLIGTSILELSRSQGRVSLTDNEGRQHQSQDAEALIFQLTGWHLPIAGLPDWIKGLPGKADYRLNPDNSLASVRDGQWQISYQEYRDQDGYRLPHLLTMTGPQSRLKLQINEWALQP</sequence>
<comment type="caution">
    <text evidence="14">The sequence shown here is derived from an EMBL/GenBank/DDBJ whole genome shotgun (WGS) entry which is preliminary data.</text>
</comment>
<evidence type="ECO:0000256" key="8">
    <source>
        <dbReference type="ARBA" id="ARBA00023136"/>
    </source>
</evidence>
<dbReference type="Gene3D" id="2.50.20.10">
    <property type="entry name" value="Lipoprotein localisation LolA/LolB/LppX"/>
    <property type="match status" value="1"/>
</dbReference>
<evidence type="ECO:0000256" key="5">
    <source>
        <dbReference type="ARBA" id="ARBA00022448"/>
    </source>
</evidence>
<dbReference type="PROSITE" id="PS51257">
    <property type="entry name" value="PROKAR_LIPOPROTEIN"/>
    <property type="match status" value="1"/>
</dbReference>
<keyword evidence="8 13" id="KW-0472">Membrane</keyword>
<evidence type="ECO:0000256" key="12">
    <source>
        <dbReference type="ARBA" id="ARBA00023288"/>
    </source>
</evidence>
<reference evidence="14 15" key="1">
    <citation type="submission" date="2024-09" db="EMBL/GenBank/DDBJ databases">
        <title>Aeromonas strains Genome sequencing and assembly.</title>
        <authorList>
            <person name="Hu X."/>
            <person name="Tang B."/>
        </authorList>
    </citation>
    <scope>NUCLEOTIDE SEQUENCE [LARGE SCALE GENOMIC DNA]</scope>
    <source>
        <strain evidence="14 15">NB23SCDHY001</strain>
    </source>
</reference>
<evidence type="ECO:0000256" key="10">
    <source>
        <dbReference type="ARBA" id="ARBA00023186"/>
    </source>
</evidence>
<comment type="subunit">
    <text evidence="3 13">Monomer.</text>
</comment>
<evidence type="ECO:0000256" key="2">
    <source>
        <dbReference type="ARBA" id="ARBA00009696"/>
    </source>
</evidence>
<organism evidence="14 15">
    <name type="scientific">Aeromonas bivalvium</name>
    <dbReference type="NCBI Taxonomy" id="440079"/>
    <lineage>
        <taxon>Bacteria</taxon>
        <taxon>Pseudomonadati</taxon>
        <taxon>Pseudomonadota</taxon>
        <taxon>Gammaproteobacteria</taxon>
        <taxon>Aeromonadales</taxon>
        <taxon>Aeromonadaceae</taxon>
        <taxon>Aeromonas</taxon>
    </lineage>
</organism>
<keyword evidence="5 13" id="KW-0813">Transport</keyword>
<dbReference type="InterPro" id="IPR004565">
    <property type="entry name" value="OM_lipoprot_LolB"/>
</dbReference>
<protein>
    <recommendedName>
        <fullName evidence="4 13">Outer-membrane lipoprotein LolB</fullName>
    </recommendedName>
</protein>
<dbReference type="SUPFAM" id="SSF89392">
    <property type="entry name" value="Prokaryotic lipoproteins and lipoprotein localization factors"/>
    <property type="match status" value="1"/>
</dbReference>
<keyword evidence="10 13" id="KW-0143">Chaperone</keyword>
<keyword evidence="11 13" id="KW-0998">Cell outer membrane</keyword>
<evidence type="ECO:0000313" key="15">
    <source>
        <dbReference type="Proteomes" id="UP001630969"/>
    </source>
</evidence>
<evidence type="ECO:0000256" key="9">
    <source>
        <dbReference type="ARBA" id="ARBA00023139"/>
    </source>
</evidence>
<dbReference type="HAMAP" id="MF_00233">
    <property type="entry name" value="LolB"/>
    <property type="match status" value="1"/>
</dbReference>
<name>A0ABW9GNW6_9GAMM</name>
<proteinExistence type="inferred from homology"/>
<comment type="subcellular location">
    <subcellularLocation>
        <location evidence="1 13">Cell outer membrane</location>
        <topology evidence="1 13">Lipid-anchor</topology>
    </subcellularLocation>
</comment>
<comment type="similarity">
    <text evidence="2 13">Belongs to the LolB family.</text>
</comment>
<dbReference type="EMBL" id="JBGXBU010000002">
    <property type="protein sequence ID" value="MFM4892843.1"/>
    <property type="molecule type" value="Genomic_DNA"/>
</dbReference>
<dbReference type="Pfam" id="PF03550">
    <property type="entry name" value="LolB"/>
    <property type="match status" value="1"/>
</dbReference>
<dbReference type="RefSeq" id="WP_392444062.1">
    <property type="nucleotide sequence ID" value="NZ_JBGWZZ010000009.1"/>
</dbReference>
<evidence type="ECO:0000256" key="13">
    <source>
        <dbReference type="HAMAP-Rule" id="MF_00233"/>
    </source>
</evidence>
<gene>
    <name evidence="13 14" type="primary">lolB</name>
    <name evidence="14" type="ORF">ACEUDJ_08230</name>
</gene>
<evidence type="ECO:0000256" key="1">
    <source>
        <dbReference type="ARBA" id="ARBA00004459"/>
    </source>
</evidence>
<dbReference type="GeneID" id="97220079"/>
<dbReference type="Proteomes" id="UP001630969">
    <property type="component" value="Unassembled WGS sequence"/>
</dbReference>
<keyword evidence="6 13" id="KW-0732">Signal</keyword>
<evidence type="ECO:0000256" key="7">
    <source>
        <dbReference type="ARBA" id="ARBA00022927"/>
    </source>
</evidence>
<evidence type="ECO:0000256" key="4">
    <source>
        <dbReference type="ARBA" id="ARBA00016202"/>
    </source>
</evidence>
<evidence type="ECO:0000313" key="14">
    <source>
        <dbReference type="EMBL" id="MFM4892843.1"/>
    </source>
</evidence>
<evidence type="ECO:0000256" key="3">
    <source>
        <dbReference type="ARBA" id="ARBA00011245"/>
    </source>
</evidence>
<keyword evidence="15" id="KW-1185">Reference proteome</keyword>
<evidence type="ECO:0000256" key="6">
    <source>
        <dbReference type="ARBA" id="ARBA00022729"/>
    </source>
</evidence>
<dbReference type="NCBIfam" id="TIGR00548">
    <property type="entry name" value="lolB"/>
    <property type="match status" value="1"/>
</dbReference>
<keyword evidence="7 13" id="KW-0653">Protein transport</keyword>
<accession>A0ABW9GNW6</accession>